<organism evidence="4 5">
    <name type="scientific">Limosilactobacillus reuteri</name>
    <name type="common">Lactobacillus reuteri</name>
    <dbReference type="NCBI Taxonomy" id="1598"/>
    <lineage>
        <taxon>Bacteria</taxon>
        <taxon>Bacillati</taxon>
        <taxon>Bacillota</taxon>
        <taxon>Bacilli</taxon>
        <taxon>Lactobacillales</taxon>
        <taxon>Lactobacillaceae</taxon>
        <taxon>Limosilactobacillus</taxon>
    </lineage>
</organism>
<dbReference type="Proteomes" id="UP000276940">
    <property type="component" value="Unassembled WGS sequence"/>
</dbReference>
<dbReference type="PANTHER" id="PTHR40448">
    <property type="entry name" value="TWO-COMPONENT SENSOR HISTIDINE KINASE"/>
    <property type="match status" value="1"/>
</dbReference>
<protein>
    <submittedName>
        <fullName evidence="4">GHKL domain-containing protein</fullName>
    </submittedName>
</protein>
<keyword evidence="1" id="KW-0175">Coiled coil</keyword>
<gene>
    <name evidence="4" type="ORF">C5O77_05710</name>
</gene>
<feature type="domain" description="Sensor histidine kinase NatK-like C-terminal" evidence="3">
    <location>
        <begin position="337"/>
        <end position="434"/>
    </location>
</feature>
<feature type="coiled-coil region" evidence="1">
    <location>
        <begin position="215"/>
        <end position="252"/>
    </location>
</feature>
<keyword evidence="2" id="KW-1133">Transmembrane helix</keyword>
<evidence type="ECO:0000313" key="5">
    <source>
        <dbReference type="Proteomes" id="UP000276940"/>
    </source>
</evidence>
<dbReference type="InterPro" id="IPR032834">
    <property type="entry name" value="NatK-like_C"/>
</dbReference>
<feature type="transmembrane region" description="Helical" evidence="2">
    <location>
        <begin position="189"/>
        <end position="209"/>
    </location>
</feature>
<accession>A0A3M6SE97</accession>
<comment type="caution">
    <text evidence="4">The sequence shown here is derived from an EMBL/GenBank/DDBJ whole genome shotgun (WGS) entry which is preliminary data.</text>
</comment>
<evidence type="ECO:0000256" key="2">
    <source>
        <dbReference type="SAM" id="Phobius"/>
    </source>
</evidence>
<dbReference type="SUPFAM" id="SSF55874">
    <property type="entry name" value="ATPase domain of HSP90 chaperone/DNA topoisomerase II/histidine kinase"/>
    <property type="match status" value="1"/>
</dbReference>
<dbReference type="Gene3D" id="3.30.565.10">
    <property type="entry name" value="Histidine kinase-like ATPase, C-terminal domain"/>
    <property type="match status" value="1"/>
</dbReference>
<evidence type="ECO:0000259" key="3">
    <source>
        <dbReference type="Pfam" id="PF14501"/>
    </source>
</evidence>
<evidence type="ECO:0000256" key="1">
    <source>
        <dbReference type="SAM" id="Coils"/>
    </source>
</evidence>
<reference evidence="4 5" key="1">
    <citation type="journal article" date="2018" name="J Appl Environ Microbiol">
        <title>The gut symbionts Lactobacillus reuteri R2lc and 2010 encode a polyketide synthase cluster that activates the mammalian aryl-hydrocarbon receptor.</title>
        <authorList>
            <person name="Ozcam M."/>
            <person name="Roos S."/>
            <person name="Van Pijkeren J.P."/>
        </authorList>
    </citation>
    <scope>NUCLEOTIDE SEQUENCE [LARGE SCALE GENOMIC DNA]</scope>
    <source>
        <strain evidence="4 5">R2lc</strain>
    </source>
</reference>
<feature type="transmembrane region" description="Helical" evidence="2">
    <location>
        <begin position="78"/>
        <end position="98"/>
    </location>
</feature>
<proteinExistence type="predicted"/>
<feature type="transmembrane region" description="Helical" evidence="2">
    <location>
        <begin position="118"/>
        <end position="139"/>
    </location>
</feature>
<dbReference type="Pfam" id="PF14501">
    <property type="entry name" value="HATPase_c_5"/>
    <property type="match status" value="1"/>
</dbReference>
<dbReference type="AlphaFoldDB" id="A0A3M6SE97"/>
<dbReference type="PANTHER" id="PTHR40448:SF1">
    <property type="entry name" value="TWO-COMPONENT SENSOR HISTIDINE KINASE"/>
    <property type="match status" value="1"/>
</dbReference>
<sequence>MIHLTVGQGLTSSILNIIEIIFIYQLVTSDFSLGLVIIDFLAVLMIIFFSIVFFMLGSLYPVLIVFYFWLVDRIKSNSYIVINSILAMCISIVMASLFDLVDHYTYTFFLQGKTDIALLGWLIPINDLIITIVVAILAIKVVRPKLRWIRINFPRPIGLWQITAILFMLYVWLTAIAEKDGVANKYASLLLIMYLIIIVVCATGFINFVKSSQQTQRQQQIIDKYQAQIANANQLNQQYNEIRRERHDTRNMLLSVQGYIRDHKDKEAEKLLATFLQNDTVEKHYGEIDNALDKIKISGLHNLVKEKAYKIVEKGIPFSFEINAEINELPGSEIKTARIIGILMDNAIEATFKQAKPYIQFALLKHSAKVYELVIANSIEQKLNINTALKFEHSTKEGHQGIGLSNVTQLVENDDHYSFSAEVKDKVIMMTCFIQGK</sequence>
<keyword evidence="2" id="KW-0472">Membrane</keyword>
<evidence type="ECO:0000313" key="4">
    <source>
        <dbReference type="EMBL" id="RMX25670.1"/>
    </source>
</evidence>
<keyword evidence="2" id="KW-0812">Transmembrane</keyword>
<feature type="transmembrane region" description="Helical" evidence="2">
    <location>
        <begin position="7"/>
        <end position="27"/>
    </location>
</feature>
<feature type="transmembrane region" description="Helical" evidence="2">
    <location>
        <begin position="159"/>
        <end position="177"/>
    </location>
</feature>
<feature type="transmembrane region" description="Helical" evidence="2">
    <location>
        <begin position="33"/>
        <end position="66"/>
    </location>
</feature>
<name>A0A3M6SE97_LIMRT</name>
<dbReference type="EMBL" id="PTLS01000027">
    <property type="protein sequence ID" value="RMX25670.1"/>
    <property type="molecule type" value="Genomic_DNA"/>
</dbReference>
<dbReference type="GO" id="GO:0042802">
    <property type="term" value="F:identical protein binding"/>
    <property type="evidence" value="ECO:0007669"/>
    <property type="project" value="TreeGrafter"/>
</dbReference>
<dbReference type="InterPro" id="IPR036890">
    <property type="entry name" value="HATPase_C_sf"/>
</dbReference>